<evidence type="ECO:0000313" key="4">
    <source>
        <dbReference type="EMBL" id="PZA18918.1"/>
    </source>
</evidence>
<accession>A0A323VF35</accession>
<protein>
    <recommendedName>
        <fullName evidence="3">OmpR/PhoB-type domain-containing protein</fullName>
    </recommendedName>
</protein>
<dbReference type="GO" id="GO:0000160">
    <property type="term" value="P:phosphorelay signal transduction system"/>
    <property type="evidence" value="ECO:0007669"/>
    <property type="project" value="InterPro"/>
</dbReference>
<comment type="caution">
    <text evidence="4">The sequence shown here is derived from an EMBL/GenBank/DDBJ whole genome shotgun (WGS) entry which is preliminary data.</text>
</comment>
<sequence>MSAVPVRICLLGPVAVLGEDGQPVDVGGPRARALLARLAVEPGRVVGLDTLIEAVWDADPPAAPGNAVQALVSRLRRALPAVPLRAQ</sequence>
<dbReference type="PANTHER" id="PTHR35807:SF1">
    <property type="entry name" value="TRANSCRIPTIONAL REGULATOR REDD"/>
    <property type="match status" value="1"/>
</dbReference>
<dbReference type="GO" id="GO:0006355">
    <property type="term" value="P:regulation of DNA-templated transcription"/>
    <property type="evidence" value="ECO:0007669"/>
    <property type="project" value="InterPro"/>
</dbReference>
<dbReference type="Pfam" id="PF00486">
    <property type="entry name" value="Trans_reg_C"/>
    <property type="match status" value="1"/>
</dbReference>
<dbReference type="PROSITE" id="PS51755">
    <property type="entry name" value="OMPR_PHOB"/>
    <property type="match status" value="1"/>
</dbReference>
<dbReference type="OrthoDB" id="3543649at2"/>
<dbReference type="AlphaFoldDB" id="A0A323VF35"/>
<proteinExistence type="predicted"/>
<dbReference type="SMART" id="SM00862">
    <property type="entry name" value="Trans_reg_C"/>
    <property type="match status" value="1"/>
</dbReference>
<feature type="domain" description="OmpR/PhoB-type" evidence="3">
    <location>
        <begin position="1"/>
        <end position="87"/>
    </location>
</feature>
<gene>
    <name evidence="4" type="ORF">DMO24_23525</name>
</gene>
<dbReference type="InterPro" id="IPR036388">
    <property type="entry name" value="WH-like_DNA-bd_sf"/>
</dbReference>
<name>A0A323VF35_9ACTN</name>
<dbReference type="InterPro" id="IPR001867">
    <property type="entry name" value="OmpR/PhoB-type_DNA-bd"/>
</dbReference>
<evidence type="ECO:0000259" key="3">
    <source>
        <dbReference type="PROSITE" id="PS51755"/>
    </source>
</evidence>
<dbReference type="EMBL" id="QKNV01000525">
    <property type="protein sequence ID" value="PZA18918.1"/>
    <property type="molecule type" value="Genomic_DNA"/>
</dbReference>
<dbReference type="InterPro" id="IPR016032">
    <property type="entry name" value="Sig_transdc_resp-reg_C-effctor"/>
</dbReference>
<keyword evidence="1 2" id="KW-0238">DNA-binding</keyword>
<dbReference type="PANTHER" id="PTHR35807">
    <property type="entry name" value="TRANSCRIPTIONAL REGULATOR REDD-RELATED"/>
    <property type="match status" value="1"/>
</dbReference>
<dbReference type="InterPro" id="IPR051677">
    <property type="entry name" value="AfsR-DnrI-RedD_regulator"/>
</dbReference>
<reference evidence="4 5" key="1">
    <citation type="submission" date="2018-06" db="EMBL/GenBank/DDBJ databases">
        <title>Draft genome sequence of Modestobacter versicolor CP153-2.</title>
        <authorList>
            <person name="Gundlapally S.R."/>
        </authorList>
    </citation>
    <scope>NUCLEOTIDE SEQUENCE [LARGE SCALE GENOMIC DNA]</scope>
    <source>
        <strain evidence="4 5">CP153-2</strain>
    </source>
</reference>
<evidence type="ECO:0000313" key="5">
    <source>
        <dbReference type="Proteomes" id="UP000247602"/>
    </source>
</evidence>
<organism evidence="4 5">
    <name type="scientific">Modestobacter versicolor</name>
    <dbReference type="NCBI Taxonomy" id="429133"/>
    <lineage>
        <taxon>Bacteria</taxon>
        <taxon>Bacillati</taxon>
        <taxon>Actinomycetota</taxon>
        <taxon>Actinomycetes</taxon>
        <taxon>Geodermatophilales</taxon>
        <taxon>Geodermatophilaceae</taxon>
        <taxon>Modestobacter</taxon>
    </lineage>
</organism>
<evidence type="ECO:0000256" key="2">
    <source>
        <dbReference type="PROSITE-ProRule" id="PRU01091"/>
    </source>
</evidence>
<evidence type="ECO:0000256" key="1">
    <source>
        <dbReference type="ARBA" id="ARBA00023125"/>
    </source>
</evidence>
<dbReference type="Gene3D" id="1.10.10.10">
    <property type="entry name" value="Winged helix-like DNA-binding domain superfamily/Winged helix DNA-binding domain"/>
    <property type="match status" value="1"/>
</dbReference>
<feature type="non-terminal residue" evidence="4">
    <location>
        <position position="87"/>
    </location>
</feature>
<feature type="DNA-binding region" description="OmpR/PhoB-type" evidence="2">
    <location>
        <begin position="1"/>
        <end position="87"/>
    </location>
</feature>
<dbReference type="SUPFAM" id="SSF46894">
    <property type="entry name" value="C-terminal effector domain of the bipartite response regulators"/>
    <property type="match status" value="1"/>
</dbReference>
<keyword evidence="5" id="KW-1185">Reference proteome</keyword>
<dbReference type="Proteomes" id="UP000247602">
    <property type="component" value="Unassembled WGS sequence"/>
</dbReference>
<dbReference type="GO" id="GO:0003677">
    <property type="term" value="F:DNA binding"/>
    <property type="evidence" value="ECO:0007669"/>
    <property type="project" value="UniProtKB-UniRule"/>
</dbReference>